<dbReference type="RefSeq" id="WP_341405855.1">
    <property type="nucleotide sequence ID" value="NZ_JBBUKT010000006.1"/>
</dbReference>
<dbReference type="Pfam" id="PF03734">
    <property type="entry name" value="YkuD"/>
    <property type="match status" value="1"/>
</dbReference>
<evidence type="ECO:0000313" key="11">
    <source>
        <dbReference type="EMBL" id="MEK7952097.1"/>
    </source>
</evidence>
<keyword evidence="4 7" id="KW-0133">Cell shape</keyword>
<evidence type="ECO:0000259" key="10">
    <source>
        <dbReference type="PROSITE" id="PS52029"/>
    </source>
</evidence>
<dbReference type="EMBL" id="JBBUKT010000006">
    <property type="protein sequence ID" value="MEK7952097.1"/>
    <property type="molecule type" value="Genomic_DNA"/>
</dbReference>
<comment type="similarity">
    <text evidence="2">Belongs to the YkuD family.</text>
</comment>
<evidence type="ECO:0000313" key="12">
    <source>
        <dbReference type="Proteomes" id="UP001371305"/>
    </source>
</evidence>
<evidence type="ECO:0000256" key="3">
    <source>
        <dbReference type="ARBA" id="ARBA00022679"/>
    </source>
</evidence>
<organism evidence="11 12">
    <name type="scientific">Luteolibacter soli</name>
    <dbReference type="NCBI Taxonomy" id="3135280"/>
    <lineage>
        <taxon>Bacteria</taxon>
        <taxon>Pseudomonadati</taxon>
        <taxon>Verrucomicrobiota</taxon>
        <taxon>Verrucomicrobiia</taxon>
        <taxon>Verrucomicrobiales</taxon>
        <taxon>Verrucomicrobiaceae</taxon>
        <taxon>Luteolibacter</taxon>
    </lineage>
</organism>
<evidence type="ECO:0000256" key="8">
    <source>
        <dbReference type="SAM" id="MobiDB-lite"/>
    </source>
</evidence>
<feature type="signal peptide" evidence="9">
    <location>
        <begin position="1"/>
        <end position="19"/>
    </location>
</feature>
<protein>
    <submittedName>
        <fullName evidence="11">L,D-transpeptidase</fullName>
        <ecNumber evidence="11">2.-.-.-</ecNumber>
    </submittedName>
</protein>
<dbReference type="Gene3D" id="2.40.440.10">
    <property type="entry name" value="L,D-transpeptidase catalytic domain-like"/>
    <property type="match status" value="1"/>
</dbReference>
<dbReference type="PROSITE" id="PS52029">
    <property type="entry name" value="LD_TPASE"/>
    <property type="match status" value="1"/>
</dbReference>
<evidence type="ECO:0000256" key="9">
    <source>
        <dbReference type="SAM" id="SignalP"/>
    </source>
</evidence>
<keyword evidence="6 7" id="KW-0961">Cell wall biogenesis/degradation</keyword>
<gene>
    <name evidence="11" type="ORF">WKV53_16405</name>
</gene>
<dbReference type="Proteomes" id="UP001371305">
    <property type="component" value="Unassembled WGS sequence"/>
</dbReference>
<dbReference type="GO" id="GO:0016740">
    <property type="term" value="F:transferase activity"/>
    <property type="evidence" value="ECO:0007669"/>
    <property type="project" value="UniProtKB-KW"/>
</dbReference>
<keyword evidence="9" id="KW-0732">Signal</keyword>
<dbReference type="InterPro" id="IPR038063">
    <property type="entry name" value="Transpep_catalytic_dom"/>
</dbReference>
<dbReference type="SUPFAM" id="SSF141523">
    <property type="entry name" value="L,D-transpeptidase catalytic domain-like"/>
    <property type="match status" value="1"/>
</dbReference>
<dbReference type="EC" id="2.-.-.-" evidence="11"/>
<keyword evidence="5 7" id="KW-0573">Peptidoglycan synthesis</keyword>
<keyword evidence="12" id="KW-1185">Reference proteome</keyword>
<dbReference type="InterPro" id="IPR050979">
    <property type="entry name" value="LD-transpeptidase"/>
</dbReference>
<dbReference type="CDD" id="cd16913">
    <property type="entry name" value="YkuD_like"/>
    <property type="match status" value="1"/>
</dbReference>
<reference evidence="11 12" key="1">
    <citation type="submission" date="2024-04" db="EMBL/GenBank/DDBJ databases">
        <title>Luteolibacter sp. isolated from soil.</title>
        <authorList>
            <person name="An J."/>
        </authorList>
    </citation>
    <scope>NUCLEOTIDE SEQUENCE [LARGE SCALE GENOMIC DNA]</scope>
    <source>
        <strain evidence="11 12">Y139</strain>
    </source>
</reference>
<comment type="caution">
    <text evidence="11">The sequence shown here is derived from an EMBL/GenBank/DDBJ whole genome shotgun (WGS) entry which is preliminary data.</text>
</comment>
<evidence type="ECO:0000256" key="7">
    <source>
        <dbReference type="PROSITE-ProRule" id="PRU01373"/>
    </source>
</evidence>
<feature type="region of interest" description="Disordered" evidence="8">
    <location>
        <begin position="21"/>
        <end position="54"/>
    </location>
</feature>
<accession>A0ABU9AYM8</accession>
<keyword evidence="3 11" id="KW-0808">Transferase</keyword>
<evidence type="ECO:0000256" key="2">
    <source>
        <dbReference type="ARBA" id="ARBA00005992"/>
    </source>
</evidence>
<feature type="active site" description="Proton donor/acceptor" evidence="7">
    <location>
        <position position="363"/>
    </location>
</feature>
<evidence type="ECO:0000256" key="1">
    <source>
        <dbReference type="ARBA" id="ARBA00004752"/>
    </source>
</evidence>
<proteinExistence type="inferred from homology"/>
<evidence type="ECO:0000256" key="6">
    <source>
        <dbReference type="ARBA" id="ARBA00023316"/>
    </source>
</evidence>
<feature type="active site" description="Nucleophile" evidence="7">
    <location>
        <position position="379"/>
    </location>
</feature>
<dbReference type="PANTHER" id="PTHR30582:SF30">
    <property type="entry name" value="BLR4375 PROTEIN"/>
    <property type="match status" value="1"/>
</dbReference>
<evidence type="ECO:0000256" key="5">
    <source>
        <dbReference type="ARBA" id="ARBA00022984"/>
    </source>
</evidence>
<dbReference type="InterPro" id="IPR005490">
    <property type="entry name" value="LD_TPept_cat_dom"/>
</dbReference>
<dbReference type="PANTHER" id="PTHR30582">
    <property type="entry name" value="L,D-TRANSPEPTIDASE"/>
    <property type="match status" value="1"/>
</dbReference>
<comment type="pathway">
    <text evidence="1 7">Cell wall biogenesis; peptidoglycan biosynthesis.</text>
</comment>
<feature type="chain" id="PRO_5045649031" evidence="9">
    <location>
        <begin position="20"/>
        <end position="403"/>
    </location>
</feature>
<feature type="domain" description="L,D-TPase catalytic" evidence="10">
    <location>
        <begin position="266"/>
        <end position="403"/>
    </location>
</feature>
<evidence type="ECO:0000256" key="4">
    <source>
        <dbReference type="ARBA" id="ARBA00022960"/>
    </source>
</evidence>
<name>A0ABU9AYM8_9BACT</name>
<sequence>MFRNSVAAALLATALSSNADPLRALPVDPSEITPKEKVTPPPAPATPASAPTPVAQCTPIAPGVVKMQEHKPSSKSDAPAIANLPTGEDAIRLQVFLDQSNFGPGVVDGKPGRFTIQAVASWNEIHGHEADDMGPVLAAARKAVPNAFATALVPDIASKWVDSGLSHDHAGQAKAKQMSYRSIAEFMSERFHTSVDFILELNGAKNTWGVKPGGTLIVPNVKPFLIESISGKRYEADPTMSERHVVVDTKKNQVRIFEAAPAALVIDEEETVSNQPVLVKPKKAPVANHALVASFPITPGKPQFIHYGVWKLNNSVELPVWRYDKSLLETGKRGSDSLNIPPGPNSPVGIIWNGLSKPGIGLHGTADPETIGRARSAGCIRLANWDAIRIPTLIRPGATVEIR</sequence>